<feature type="transmembrane region" description="Helical" evidence="10">
    <location>
        <begin position="63"/>
        <end position="85"/>
    </location>
</feature>
<dbReference type="Gene3D" id="1.50.40.10">
    <property type="entry name" value="Mitochondrial carrier domain"/>
    <property type="match status" value="1"/>
</dbReference>
<feature type="repeat" description="Solcar" evidence="8">
    <location>
        <begin position="99"/>
        <end position="182"/>
    </location>
</feature>
<dbReference type="PRINTS" id="PR00926">
    <property type="entry name" value="MITOCARRIER"/>
</dbReference>
<evidence type="ECO:0008006" key="13">
    <source>
        <dbReference type="Google" id="ProtNLM"/>
    </source>
</evidence>
<comment type="subcellular location">
    <subcellularLocation>
        <location evidence="1">Membrane</location>
        <topology evidence="1">Multi-pass membrane protein</topology>
    </subcellularLocation>
</comment>
<dbReference type="Pfam" id="PF00153">
    <property type="entry name" value="Mito_carr"/>
    <property type="match status" value="3"/>
</dbReference>
<dbReference type="PANTHER" id="PTHR45683">
    <property type="entry name" value="MITOCHONDRIAL NICOTINAMIDE ADENINE DINUCLEOTIDE TRANSPORTER 1-RELATED-RELATED"/>
    <property type="match status" value="1"/>
</dbReference>
<feature type="repeat" description="Solcar" evidence="8">
    <location>
        <begin position="3"/>
        <end position="92"/>
    </location>
</feature>
<keyword evidence="3 9" id="KW-0813">Transport</keyword>
<organism evidence="11 12">
    <name type="scientific">Blepharisma stoltei</name>
    <dbReference type="NCBI Taxonomy" id="1481888"/>
    <lineage>
        <taxon>Eukaryota</taxon>
        <taxon>Sar</taxon>
        <taxon>Alveolata</taxon>
        <taxon>Ciliophora</taxon>
        <taxon>Postciliodesmatophora</taxon>
        <taxon>Heterotrichea</taxon>
        <taxon>Heterotrichida</taxon>
        <taxon>Blepharismidae</taxon>
        <taxon>Blepharisma</taxon>
    </lineage>
</organism>
<dbReference type="SUPFAM" id="SSF103506">
    <property type="entry name" value="Mitochondrial carrier"/>
    <property type="match status" value="1"/>
</dbReference>
<comment type="similarity">
    <text evidence="2 9">Belongs to the mitochondrial carrier (TC 2.A.29) family.</text>
</comment>
<accession>A0AAU9IKG2</accession>
<dbReference type="AlphaFoldDB" id="A0AAU9IKG2"/>
<evidence type="ECO:0000256" key="2">
    <source>
        <dbReference type="ARBA" id="ARBA00006375"/>
    </source>
</evidence>
<dbReference type="GO" id="GO:0016020">
    <property type="term" value="C:membrane"/>
    <property type="evidence" value="ECO:0007669"/>
    <property type="project" value="UniProtKB-SubCell"/>
</dbReference>
<evidence type="ECO:0000256" key="5">
    <source>
        <dbReference type="ARBA" id="ARBA00022737"/>
    </source>
</evidence>
<evidence type="ECO:0000256" key="9">
    <source>
        <dbReference type="RuleBase" id="RU000488"/>
    </source>
</evidence>
<dbReference type="InterPro" id="IPR023395">
    <property type="entry name" value="MCP_dom_sf"/>
</dbReference>
<evidence type="ECO:0000313" key="12">
    <source>
        <dbReference type="Proteomes" id="UP001162131"/>
    </source>
</evidence>
<keyword evidence="7 8" id="KW-0472">Membrane</keyword>
<evidence type="ECO:0000256" key="3">
    <source>
        <dbReference type="ARBA" id="ARBA00022448"/>
    </source>
</evidence>
<evidence type="ECO:0000256" key="8">
    <source>
        <dbReference type="PROSITE-ProRule" id="PRU00282"/>
    </source>
</evidence>
<dbReference type="GO" id="GO:0015215">
    <property type="term" value="F:nucleotide transmembrane transporter activity"/>
    <property type="evidence" value="ECO:0007669"/>
    <property type="project" value="UniProtKB-ARBA"/>
</dbReference>
<keyword evidence="4 8" id="KW-0812">Transmembrane</keyword>
<feature type="repeat" description="Solcar" evidence="8">
    <location>
        <begin position="190"/>
        <end position="278"/>
    </location>
</feature>
<name>A0AAU9IKG2_9CILI</name>
<keyword evidence="5" id="KW-0677">Repeat</keyword>
<sequence length="281" mass="31604">MDSKFLSPSDFISGTCAGIASVSVCAPLDTARTRLQVQGLYNPQYRGLLSAVYTIYRTEGTRALYQGLNASIIAAPFTWSIYFPLYNGLRSYFNTKIDSKLLSNIYGASIAGLTATIVSNPLWLVRARMQVNPAQYQSVLLSLKNIVQNEGFLAFFQGCNASIFGIIHVTVQFPLYEYIKGQFCQDELSPTAIEMLYCTSIPKIMASLFSYPHEVMRSRLYLHNKKEEKRFQGLWSLIKYTAQAEGLKGFYAGFFGNLVRILPSTFITLYTYEKVACLFKA</sequence>
<dbReference type="InterPro" id="IPR002067">
    <property type="entry name" value="MCP"/>
</dbReference>
<protein>
    <recommendedName>
        <fullName evidence="13">Mitochondrial carrier protein</fullName>
    </recommendedName>
</protein>
<feature type="transmembrane region" description="Helical" evidence="10">
    <location>
        <begin position="105"/>
        <end position="125"/>
    </location>
</feature>
<evidence type="ECO:0000256" key="10">
    <source>
        <dbReference type="SAM" id="Phobius"/>
    </source>
</evidence>
<reference evidence="11" key="1">
    <citation type="submission" date="2021-09" db="EMBL/GenBank/DDBJ databases">
        <authorList>
            <consortium name="AG Swart"/>
            <person name="Singh M."/>
            <person name="Singh A."/>
            <person name="Seah K."/>
            <person name="Emmerich C."/>
        </authorList>
    </citation>
    <scope>NUCLEOTIDE SEQUENCE</scope>
    <source>
        <strain evidence="11">ATCC30299</strain>
    </source>
</reference>
<evidence type="ECO:0000313" key="11">
    <source>
        <dbReference type="EMBL" id="CAG9309940.1"/>
    </source>
</evidence>
<dbReference type="PROSITE" id="PS50920">
    <property type="entry name" value="SOLCAR"/>
    <property type="match status" value="3"/>
</dbReference>
<evidence type="ECO:0000256" key="4">
    <source>
        <dbReference type="ARBA" id="ARBA00022692"/>
    </source>
</evidence>
<keyword evidence="12" id="KW-1185">Reference proteome</keyword>
<comment type="caution">
    <text evidence="11">The sequence shown here is derived from an EMBL/GenBank/DDBJ whole genome shotgun (WGS) entry which is preliminary data.</text>
</comment>
<keyword evidence="6 10" id="KW-1133">Transmembrane helix</keyword>
<dbReference type="InterPro" id="IPR044712">
    <property type="entry name" value="SLC25A32-like"/>
</dbReference>
<dbReference type="InterPro" id="IPR018108">
    <property type="entry name" value="MCP_transmembrane"/>
</dbReference>
<proteinExistence type="inferred from homology"/>
<evidence type="ECO:0000256" key="7">
    <source>
        <dbReference type="ARBA" id="ARBA00023136"/>
    </source>
</evidence>
<gene>
    <name evidence="11" type="ORF">BSTOLATCC_MIC154</name>
</gene>
<dbReference type="Proteomes" id="UP001162131">
    <property type="component" value="Unassembled WGS sequence"/>
</dbReference>
<dbReference type="EMBL" id="CAJZBQ010000001">
    <property type="protein sequence ID" value="CAG9309940.1"/>
    <property type="molecule type" value="Genomic_DNA"/>
</dbReference>
<evidence type="ECO:0000256" key="1">
    <source>
        <dbReference type="ARBA" id="ARBA00004141"/>
    </source>
</evidence>
<evidence type="ECO:0000256" key="6">
    <source>
        <dbReference type="ARBA" id="ARBA00022989"/>
    </source>
</evidence>